<sequence length="288" mass="31122">MAQITPPEPTQGSQPRDSEGPESSTRPQRPVASRPHDDQTTSAEGHPRAEEFTHDSPSVATTQDADDEGSGSKARNDDDDDDEDDDNANAKGKKVEKARAKKGRLVIRLSRATTQEQSHQIKDTQGNIISETRSKVRHDHVSSSTPVQRVQTVSNLAKEIALFDECTNLDVVNRTDPIGAEADFLSFRVEDAASCPTAHAQATPSHSAASQQVVVSQIGDLIPTSLPSYGAVEDIYSGLSPRATTPSSITLSLGVTLPTFSTFLGHTLLTQPHLQVHFTCHQRSEISR</sequence>
<dbReference type="EMBL" id="CAMAPF010000954">
    <property type="protein sequence ID" value="CAH9128914.1"/>
    <property type="molecule type" value="Genomic_DNA"/>
</dbReference>
<evidence type="ECO:0000256" key="1">
    <source>
        <dbReference type="SAM" id="MobiDB-lite"/>
    </source>
</evidence>
<organism evidence="2 3">
    <name type="scientific">Cuscuta epithymum</name>
    <dbReference type="NCBI Taxonomy" id="186058"/>
    <lineage>
        <taxon>Eukaryota</taxon>
        <taxon>Viridiplantae</taxon>
        <taxon>Streptophyta</taxon>
        <taxon>Embryophyta</taxon>
        <taxon>Tracheophyta</taxon>
        <taxon>Spermatophyta</taxon>
        <taxon>Magnoliopsida</taxon>
        <taxon>eudicotyledons</taxon>
        <taxon>Gunneridae</taxon>
        <taxon>Pentapetalae</taxon>
        <taxon>asterids</taxon>
        <taxon>lamiids</taxon>
        <taxon>Solanales</taxon>
        <taxon>Convolvulaceae</taxon>
        <taxon>Cuscuteae</taxon>
        <taxon>Cuscuta</taxon>
        <taxon>Cuscuta subgen. Cuscuta</taxon>
    </lineage>
</organism>
<gene>
    <name evidence="2" type="ORF">CEPIT_LOCUS29440</name>
</gene>
<evidence type="ECO:0000313" key="3">
    <source>
        <dbReference type="Proteomes" id="UP001152523"/>
    </source>
</evidence>
<comment type="caution">
    <text evidence="2">The sequence shown here is derived from an EMBL/GenBank/DDBJ whole genome shotgun (WGS) entry which is preliminary data.</text>
</comment>
<proteinExistence type="predicted"/>
<keyword evidence="3" id="KW-1185">Reference proteome</keyword>
<evidence type="ECO:0000313" key="2">
    <source>
        <dbReference type="EMBL" id="CAH9128914.1"/>
    </source>
</evidence>
<name>A0AAV0F0B2_9ASTE</name>
<feature type="region of interest" description="Disordered" evidence="1">
    <location>
        <begin position="1"/>
        <end position="100"/>
    </location>
</feature>
<accession>A0AAV0F0B2</accession>
<reference evidence="2" key="1">
    <citation type="submission" date="2022-07" db="EMBL/GenBank/DDBJ databases">
        <authorList>
            <person name="Macas J."/>
            <person name="Novak P."/>
            <person name="Neumann P."/>
        </authorList>
    </citation>
    <scope>NUCLEOTIDE SEQUENCE</scope>
</reference>
<dbReference type="AlphaFoldDB" id="A0AAV0F0B2"/>
<feature type="compositionally biased region" description="Basic and acidic residues" evidence="1">
    <location>
        <begin position="34"/>
        <end position="54"/>
    </location>
</feature>
<feature type="compositionally biased region" description="Acidic residues" evidence="1">
    <location>
        <begin position="77"/>
        <end position="87"/>
    </location>
</feature>
<feature type="compositionally biased region" description="Polar residues" evidence="1">
    <location>
        <begin position="10"/>
        <end position="27"/>
    </location>
</feature>
<dbReference type="Proteomes" id="UP001152523">
    <property type="component" value="Unassembled WGS sequence"/>
</dbReference>
<protein>
    <submittedName>
        <fullName evidence="2">Uncharacterized protein</fullName>
    </submittedName>
</protein>